<evidence type="ECO:0000256" key="3">
    <source>
        <dbReference type="ARBA" id="ARBA00022630"/>
    </source>
</evidence>
<dbReference type="STRING" id="1073090.A0A1L9SN35"/>
<keyword evidence="5" id="KW-0521">NADP</keyword>
<dbReference type="AlphaFoldDB" id="A0A1L9SN35"/>
<keyword evidence="6" id="KW-0560">Oxidoreductase</keyword>
<dbReference type="InterPro" id="IPR000960">
    <property type="entry name" value="Flavin_mOase"/>
</dbReference>
<sequence length="483" mass="54246">MTISTQVRRVAVIGAGPSGLSAVKYLLAEKCFDTVDVLEQRSSVGGTWNYCPAAHKQASSTPVPQLRPWEPPEEPLWVAAGSAQKEAVFVSALYERLETNIPKELMKYSDQSWPADTQLFPSHATVLRYLEEYAEDVRDHIRFETQVLDVRVDNPQTSTWAVTTRNLRSGCNSTELYDAVVVASGHYNVPYLPAIEGIETWNKTYPGIISHSKSFDSPEQFRDRKVVVVGNSASGVDIAAQIRGVCKGKLLSSTRSESSFPLSTPSNILQVPEIIEFLPPSKHCRGLRFKDGRIEEDIDAIVFCTGYLYAYPFLSSLEPPVITDGRRTLNVYRQIFYIEHPTLVFPVLPQRVIPFPLSENQAAVFARVWSSRLTLPSKADMHEWENARAAERGDGKTFHLLPFPLDADYLNSLYDWAAQAATRPELDNGGHGKQGIRWEKGERWIRGQLPEIKKAFLAQGEQRHHIRSLKELGFDLETMGGKD</sequence>
<evidence type="ECO:0000256" key="2">
    <source>
        <dbReference type="ARBA" id="ARBA00009183"/>
    </source>
</evidence>
<evidence type="ECO:0000256" key="6">
    <source>
        <dbReference type="ARBA" id="ARBA00023002"/>
    </source>
</evidence>
<proteinExistence type="inferred from homology"/>
<dbReference type="Gene3D" id="3.50.50.60">
    <property type="entry name" value="FAD/NAD(P)-binding domain"/>
    <property type="match status" value="2"/>
</dbReference>
<accession>A0A1L9SN35</accession>
<dbReference type="RefSeq" id="XP_022583033.1">
    <property type="nucleotide sequence ID" value="XM_022730465.1"/>
</dbReference>
<dbReference type="GO" id="GO:0050661">
    <property type="term" value="F:NADP binding"/>
    <property type="evidence" value="ECO:0007669"/>
    <property type="project" value="InterPro"/>
</dbReference>
<keyword evidence="9" id="KW-1185">Reference proteome</keyword>
<organism evidence="8 9">
    <name type="scientific">Penicilliopsis zonata CBS 506.65</name>
    <dbReference type="NCBI Taxonomy" id="1073090"/>
    <lineage>
        <taxon>Eukaryota</taxon>
        <taxon>Fungi</taxon>
        <taxon>Dikarya</taxon>
        <taxon>Ascomycota</taxon>
        <taxon>Pezizomycotina</taxon>
        <taxon>Eurotiomycetes</taxon>
        <taxon>Eurotiomycetidae</taxon>
        <taxon>Eurotiales</taxon>
        <taxon>Aspergillaceae</taxon>
        <taxon>Penicilliopsis</taxon>
    </lineage>
</organism>
<dbReference type="GO" id="GO:0050660">
    <property type="term" value="F:flavin adenine dinucleotide binding"/>
    <property type="evidence" value="ECO:0007669"/>
    <property type="project" value="InterPro"/>
</dbReference>
<name>A0A1L9SN35_9EURO</name>
<dbReference type="VEuPathDB" id="FungiDB:ASPZODRAFT_93270"/>
<reference evidence="9" key="1">
    <citation type="journal article" date="2017" name="Genome Biol.">
        <title>Comparative genomics reveals high biological diversity and specific adaptations in the industrially and medically important fungal genus Aspergillus.</title>
        <authorList>
            <person name="de Vries R.P."/>
            <person name="Riley R."/>
            <person name="Wiebenga A."/>
            <person name="Aguilar-Osorio G."/>
            <person name="Amillis S."/>
            <person name="Uchima C.A."/>
            <person name="Anderluh G."/>
            <person name="Asadollahi M."/>
            <person name="Askin M."/>
            <person name="Barry K."/>
            <person name="Battaglia E."/>
            <person name="Bayram O."/>
            <person name="Benocci T."/>
            <person name="Braus-Stromeyer S.A."/>
            <person name="Caldana C."/>
            <person name="Canovas D."/>
            <person name="Cerqueira G.C."/>
            <person name="Chen F."/>
            <person name="Chen W."/>
            <person name="Choi C."/>
            <person name="Clum A."/>
            <person name="Dos Santos R.A."/>
            <person name="Damasio A.R."/>
            <person name="Diallinas G."/>
            <person name="Emri T."/>
            <person name="Fekete E."/>
            <person name="Flipphi M."/>
            <person name="Freyberg S."/>
            <person name="Gallo A."/>
            <person name="Gournas C."/>
            <person name="Habgood R."/>
            <person name="Hainaut M."/>
            <person name="Harispe M.L."/>
            <person name="Henrissat B."/>
            <person name="Hilden K.S."/>
            <person name="Hope R."/>
            <person name="Hossain A."/>
            <person name="Karabika E."/>
            <person name="Karaffa L."/>
            <person name="Karanyi Z."/>
            <person name="Krasevec N."/>
            <person name="Kuo A."/>
            <person name="Kusch H."/>
            <person name="LaButti K."/>
            <person name="Lagendijk E.L."/>
            <person name="Lapidus A."/>
            <person name="Levasseur A."/>
            <person name="Lindquist E."/>
            <person name="Lipzen A."/>
            <person name="Logrieco A.F."/>
            <person name="MacCabe A."/>
            <person name="Maekelae M.R."/>
            <person name="Malavazi I."/>
            <person name="Melin P."/>
            <person name="Meyer V."/>
            <person name="Mielnichuk N."/>
            <person name="Miskei M."/>
            <person name="Molnar A.P."/>
            <person name="Mule G."/>
            <person name="Ngan C.Y."/>
            <person name="Orejas M."/>
            <person name="Orosz E."/>
            <person name="Ouedraogo J.P."/>
            <person name="Overkamp K.M."/>
            <person name="Park H.-S."/>
            <person name="Perrone G."/>
            <person name="Piumi F."/>
            <person name="Punt P.J."/>
            <person name="Ram A.F."/>
            <person name="Ramon A."/>
            <person name="Rauscher S."/>
            <person name="Record E."/>
            <person name="Riano-Pachon D.M."/>
            <person name="Robert V."/>
            <person name="Roehrig J."/>
            <person name="Ruller R."/>
            <person name="Salamov A."/>
            <person name="Salih N.S."/>
            <person name="Samson R.A."/>
            <person name="Sandor E."/>
            <person name="Sanguinetti M."/>
            <person name="Schuetze T."/>
            <person name="Sepcic K."/>
            <person name="Shelest E."/>
            <person name="Sherlock G."/>
            <person name="Sophianopoulou V."/>
            <person name="Squina F.M."/>
            <person name="Sun H."/>
            <person name="Susca A."/>
            <person name="Todd R.B."/>
            <person name="Tsang A."/>
            <person name="Unkles S.E."/>
            <person name="van de Wiele N."/>
            <person name="van Rossen-Uffink D."/>
            <person name="Oliveira J.V."/>
            <person name="Vesth T.C."/>
            <person name="Visser J."/>
            <person name="Yu J.-H."/>
            <person name="Zhou M."/>
            <person name="Andersen M.R."/>
            <person name="Archer D.B."/>
            <person name="Baker S.E."/>
            <person name="Benoit I."/>
            <person name="Brakhage A.A."/>
            <person name="Braus G.H."/>
            <person name="Fischer R."/>
            <person name="Frisvad J.C."/>
            <person name="Goldman G.H."/>
            <person name="Houbraken J."/>
            <person name="Oakley B."/>
            <person name="Pocsi I."/>
            <person name="Scazzocchio C."/>
            <person name="Seiboth B."/>
            <person name="vanKuyk P.A."/>
            <person name="Wortman J."/>
            <person name="Dyer P.S."/>
            <person name="Grigoriev I.V."/>
        </authorList>
    </citation>
    <scope>NUCLEOTIDE SEQUENCE [LARGE SCALE GENOMIC DNA]</scope>
    <source>
        <strain evidence="9">CBS 506.65</strain>
    </source>
</reference>
<dbReference type="Pfam" id="PF13450">
    <property type="entry name" value="NAD_binding_8"/>
    <property type="match status" value="1"/>
</dbReference>
<evidence type="ECO:0000313" key="8">
    <source>
        <dbReference type="EMBL" id="OJJ48523.1"/>
    </source>
</evidence>
<dbReference type="EMBL" id="KV878339">
    <property type="protein sequence ID" value="OJJ48523.1"/>
    <property type="molecule type" value="Genomic_DNA"/>
</dbReference>
<dbReference type="Proteomes" id="UP000184188">
    <property type="component" value="Unassembled WGS sequence"/>
</dbReference>
<keyword evidence="3" id="KW-0285">Flavoprotein</keyword>
<dbReference type="InterPro" id="IPR050346">
    <property type="entry name" value="FMO-like"/>
</dbReference>
<evidence type="ECO:0000313" key="9">
    <source>
        <dbReference type="Proteomes" id="UP000184188"/>
    </source>
</evidence>
<keyword evidence="4" id="KW-0274">FAD</keyword>
<evidence type="ECO:0000256" key="7">
    <source>
        <dbReference type="ARBA" id="ARBA00023033"/>
    </source>
</evidence>
<dbReference type="GeneID" id="34616929"/>
<dbReference type="OrthoDB" id="66881at2759"/>
<keyword evidence="7" id="KW-0503">Monooxygenase</keyword>
<dbReference type="InterPro" id="IPR036188">
    <property type="entry name" value="FAD/NAD-bd_sf"/>
</dbReference>
<dbReference type="PRINTS" id="PR00370">
    <property type="entry name" value="FMOXYGENASE"/>
</dbReference>
<protein>
    <submittedName>
        <fullName evidence="8">Uncharacterized protein</fullName>
    </submittedName>
</protein>
<gene>
    <name evidence="8" type="ORF">ASPZODRAFT_93270</name>
</gene>
<evidence type="ECO:0000256" key="5">
    <source>
        <dbReference type="ARBA" id="ARBA00022857"/>
    </source>
</evidence>
<comment type="similarity">
    <text evidence="2">Belongs to the FMO family.</text>
</comment>
<dbReference type="FunFam" id="3.50.50.60:FF:000138">
    <property type="entry name" value="Flavin-containing monooxygenase"/>
    <property type="match status" value="1"/>
</dbReference>
<evidence type="ECO:0000256" key="1">
    <source>
        <dbReference type="ARBA" id="ARBA00001974"/>
    </source>
</evidence>
<dbReference type="SUPFAM" id="SSF51905">
    <property type="entry name" value="FAD/NAD(P)-binding domain"/>
    <property type="match status" value="2"/>
</dbReference>
<comment type="cofactor">
    <cofactor evidence="1">
        <name>FAD</name>
        <dbReference type="ChEBI" id="CHEBI:57692"/>
    </cofactor>
</comment>
<dbReference type="InterPro" id="IPR020946">
    <property type="entry name" value="Flavin_mOase-like"/>
</dbReference>
<dbReference type="PIRSF" id="PIRSF000332">
    <property type="entry name" value="FMO"/>
    <property type="match status" value="1"/>
</dbReference>
<dbReference type="GO" id="GO:0004499">
    <property type="term" value="F:N,N-dimethylaniline monooxygenase activity"/>
    <property type="evidence" value="ECO:0007669"/>
    <property type="project" value="InterPro"/>
</dbReference>
<evidence type="ECO:0000256" key="4">
    <source>
        <dbReference type="ARBA" id="ARBA00022827"/>
    </source>
</evidence>
<dbReference type="Pfam" id="PF00743">
    <property type="entry name" value="FMO-like"/>
    <property type="match status" value="2"/>
</dbReference>
<dbReference type="PANTHER" id="PTHR23023">
    <property type="entry name" value="DIMETHYLANILINE MONOOXYGENASE"/>
    <property type="match status" value="1"/>
</dbReference>